<dbReference type="EMBL" id="LR796736">
    <property type="protein sequence ID" value="CAB4162580.1"/>
    <property type="molecule type" value="Genomic_DNA"/>
</dbReference>
<reference evidence="1" key="1">
    <citation type="submission" date="2020-04" db="EMBL/GenBank/DDBJ databases">
        <authorList>
            <person name="Chiriac C."/>
            <person name="Salcher M."/>
            <person name="Ghai R."/>
            <person name="Kavagutti S V."/>
        </authorList>
    </citation>
    <scope>NUCLEOTIDE SEQUENCE</scope>
</reference>
<organism evidence="1">
    <name type="scientific">uncultured Caudovirales phage</name>
    <dbReference type="NCBI Taxonomy" id="2100421"/>
    <lineage>
        <taxon>Viruses</taxon>
        <taxon>Duplodnaviria</taxon>
        <taxon>Heunggongvirae</taxon>
        <taxon>Uroviricota</taxon>
        <taxon>Caudoviricetes</taxon>
        <taxon>Peduoviridae</taxon>
        <taxon>Maltschvirus</taxon>
        <taxon>Maltschvirus maltsch</taxon>
    </lineage>
</organism>
<evidence type="ECO:0000313" key="1">
    <source>
        <dbReference type="EMBL" id="CAB4162580.1"/>
    </source>
</evidence>
<accession>A0A6J5NS16</accession>
<protein>
    <submittedName>
        <fullName evidence="1">Uncharacterized protein</fullName>
    </submittedName>
</protein>
<sequence>MTSAIMVSGRTNLSLLKALRERLEPLFVKYDTLDYLVLRTAYGSKPRAYSTTIEACFSGEMTPMDFSDVEEWDGVHKRDFKDLVFYQHYQRLMQGNEHLSPPPAGKMVIHRDPKQCTCK</sequence>
<name>A0A6J5NS16_9CAUD</name>
<gene>
    <name evidence="1" type="ORF">UFOVP785_62</name>
</gene>
<proteinExistence type="predicted"/>